<gene>
    <name evidence="1" type="ORF">J0S82_008766</name>
</gene>
<evidence type="ECO:0000313" key="2">
    <source>
        <dbReference type="Proteomes" id="UP000700334"/>
    </source>
</evidence>
<reference evidence="1" key="1">
    <citation type="journal article" date="2021" name="Evol. Appl.">
        <title>The genome of the Pyrenean desman and the effects of bottlenecks and inbreeding on the genomic landscape of an endangered species.</title>
        <authorList>
            <person name="Escoda L."/>
            <person name="Castresana J."/>
        </authorList>
    </citation>
    <scope>NUCLEOTIDE SEQUENCE</scope>
    <source>
        <strain evidence="1">IBE-C5619</strain>
    </source>
</reference>
<organism evidence="1 2">
    <name type="scientific">Galemys pyrenaicus</name>
    <name type="common">Iberian desman</name>
    <name type="synonym">Pyrenean desman</name>
    <dbReference type="NCBI Taxonomy" id="202257"/>
    <lineage>
        <taxon>Eukaryota</taxon>
        <taxon>Metazoa</taxon>
        <taxon>Chordata</taxon>
        <taxon>Craniata</taxon>
        <taxon>Vertebrata</taxon>
        <taxon>Euteleostomi</taxon>
        <taxon>Mammalia</taxon>
        <taxon>Eutheria</taxon>
        <taxon>Laurasiatheria</taxon>
        <taxon>Eulipotyphla</taxon>
        <taxon>Talpidae</taxon>
        <taxon>Galemys</taxon>
    </lineage>
</organism>
<proteinExistence type="predicted"/>
<protein>
    <submittedName>
        <fullName evidence="1">Uncharacterized protein</fullName>
    </submittedName>
</protein>
<evidence type="ECO:0000313" key="1">
    <source>
        <dbReference type="EMBL" id="KAG8511542.1"/>
    </source>
</evidence>
<name>A0A8J6A3A1_GALPY</name>
<comment type="caution">
    <text evidence="1">The sequence shown here is derived from an EMBL/GenBank/DDBJ whole genome shotgun (WGS) entry which is preliminary data.</text>
</comment>
<dbReference type="EMBL" id="JAGFMF010011830">
    <property type="protein sequence ID" value="KAG8511542.1"/>
    <property type="molecule type" value="Genomic_DNA"/>
</dbReference>
<keyword evidence="2" id="KW-1185">Reference proteome</keyword>
<sequence>MQSHQEYTPNCVLSNADSGHCFFLKC</sequence>
<dbReference type="Proteomes" id="UP000700334">
    <property type="component" value="Unassembled WGS sequence"/>
</dbReference>
<accession>A0A8J6A3A1</accession>
<dbReference type="AlphaFoldDB" id="A0A8J6A3A1"/>